<accession>A0A8S1NUC1</accession>
<evidence type="ECO:0000313" key="1">
    <source>
        <dbReference type="EMBL" id="CAD8093466.1"/>
    </source>
</evidence>
<comment type="caution">
    <text evidence="1">The sequence shown here is derived from an EMBL/GenBank/DDBJ whole genome shotgun (WGS) entry which is preliminary data.</text>
</comment>
<name>A0A8S1NUC1_PARPR</name>
<keyword evidence="2" id="KW-1185">Reference proteome</keyword>
<protein>
    <submittedName>
        <fullName evidence="1">Uncharacterized protein</fullName>
    </submittedName>
</protein>
<reference evidence="1" key="1">
    <citation type="submission" date="2021-01" db="EMBL/GenBank/DDBJ databases">
        <authorList>
            <consortium name="Genoscope - CEA"/>
            <person name="William W."/>
        </authorList>
    </citation>
    <scope>NUCLEOTIDE SEQUENCE</scope>
</reference>
<dbReference type="EMBL" id="CAJJDM010000096">
    <property type="protein sequence ID" value="CAD8093466.1"/>
    <property type="molecule type" value="Genomic_DNA"/>
</dbReference>
<organism evidence="1 2">
    <name type="scientific">Paramecium primaurelia</name>
    <dbReference type="NCBI Taxonomy" id="5886"/>
    <lineage>
        <taxon>Eukaryota</taxon>
        <taxon>Sar</taxon>
        <taxon>Alveolata</taxon>
        <taxon>Ciliophora</taxon>
        <taxon>Intramacronucleata</taxon>
        <taxon>Oligohymenophorea</taxon>
        <taxon>Peniculida</taxon>
        <taxon>Parameciidae</taxon>
        <taxon>Paramecium</taxon>
    </lineage>
</organism>
<proteinExistence type="predicted"/>
<evidence type="ECO:0000313" key="2">
    <source>
        <dbReference type="Proteomes" id="UP000688137"/>
    </source>
</evidence>
<gene>
    <name evidence="1" type="ORF">PPRIM_AZ9-3.1.T0930095</name>
</gene>
<sequence length="516" mass="62158">MYIQLDKLNMKFHLSNSYQHKFDIEFRMCMFYIYHCIQYKLGYQPNILNYIQYIDFKIRTQHMELHKTNIHFLGCIFLEHMMYSLFHLSNMFYNWQSNHNNFRMSNYYNQLNRQCRWYYLNNSPFGIGNNYLKWLSIFDKSDHIVCKLNHQDNIHLCMMNNLSFLQVNSLHKVIHIFYMSKCLNNIQQCMFDRCRLHCKLSKDLDNQYKLSYPNKIKMHKIDNQSGYQHIKYKINHILCTLTKNCHNIIHLNKYNLNKLLFYRNDKLLAHLWNSSIKQPESQLKHTCCSQINTSFASTRTLFASITKVSRSASITFYRSIQELTSRLAFYRAIQEKQLIQRIYVCMLFPQDNMIVCNLNIEKMQVHCKQHTLKHIMSTKFPQRNIHQYRLSMLQHLSNLHMVTNKLYSCLIPKQLEFPDYEHSVQGDWQDSQVLLSLIKPERIRKCHKGMSIINRLSHEEQAFPYMNDPGEHYLQVPSKQQFNWQEVHTEELEHNVHPVGQVKHEVPSKQQLSAQV</sequence>
<dbReference type="Proteomes" id="UP000688137">
    <property type="component" value="Unassembled WGS sequence"/>
</dbReference>
<dbReference type="AlphaFoldDB" id="A0A8S1NUC1"/>